<protein>
    <submittedName>
        <fullName evidence="1">Uncharacterized protein</fullName>
    </submittedName>
</protein>
<comment type="caution">
    <text evidence="1">The sequence shown here is derived from an EMBL/GenBank/DDBJ whole genome shotgun (WGS) entry which is preliminary data.</text>
</comment>
<evidence type="ECO:0000313" key="2">
    <source>
        <dbReference type="Proteomes" id="UP000828390"/>
    </source>
</evidence>
<reference evidence="1" key="1">
    <citation type="journal article" date="2019" name="bioRxiv">
        <title>The Genome of the Zebra Mussel, Dreissena polymorpha: A Resource for Invasive Species Research.</title>
        <authorList>
            <person name="McCartney M.A."/>
            <person name="Auch B."/>
            <person name="Kono T."/>
            <person name="Mallez S."/>
            <person name="Zhang Y."/>
            <person name="Obille A."/>
            <person name="Becker A."/>
            <person name="Abrahante J.E."/>
            <person name="Garbe J."/>
            <person name="Badalamenti J.P."/>
            <person name="Herman A."/>
            <person name="Mangelson H."/>
            <person name="Liachko I."/>
            <person name="Sullivan S."/>
            <person name="Sone E.D."/>
            <person name="Koren S."/>
            <person name="Silverstein K.A.T."/>
            <person name="Beckman K.B."/>
            <person name="Gohl D.M."/>
        </authorList>
    </citation>
    <scope>NUCLEOTIDE SEQUENCE</scope>
    <source>
        <strain evidence="1">Duluth1</strain>
        <tissue evidence="1">Whole animal</tissue>
    </source>
</reference>
<evidence type="ECO:0000313" key="1">
    <source>
        <dbReference type="EMBL" id="KAH3786176.1"/>
    </source>
</evidence>
<accession>A0A9D4EXF4</accession>
<dbReference type="AlphaFoldDB" id="A0A9D4EXF4"/>
<dbReference type="Proteomes" id="UP000828390">
    <property type="component" value="Unassembled WGS sequence"/>
</dbReference>
<keyword evidence="2" id="KW-1185">Reference proteome</keyword>
<reference evidence="1" key="2">
    <citation type="submission" date="2020-11" db="EMBL/GenBank/DDBJ databases">
        <authorList>
            <person name="McCartney M.A."/>
            <person name="Auch B."/>
            <person name="Kono T."/>
            <person name="Mallez S."/>
            <person name="Becker A."/>
            <person name="Gohl D.M."/>
            <person name="Silverstein K.A.T."/>
            <person name="Koren S."/>
            <person name="Bechman K.B."/>
            <person name="Herman A."/>
            <person name="Abrahante J.E."/>
            <person name="Garbe J."/>
        </authorList>
    </citation>
    <scope>NUCLEOTIDE SEQUENCE</scope>
    <source>
        <strain evidence="1">Duluth1</strain>
        <tissue evidence="1">Whole animal</tissue>
    </source>
</reference>
<proteinExistence type="predicted"/>
<name>A0A9D4EXF4_DREPO</name>
<dbReference type="EMBL" id="JAIWYP010000008">
    <property type="protein sequence ID" value="KAH3786176.1"/>
    <property type="molecule type" value="Genomic_DNA"/>
</dbReference>
<organism evidence="1 2">
    <name type="scientific">Dreissena polymorpha</name>
    <name type="common">Zebra mussel</name>
    <name type="synonym">Mytilus polymorpha</name>
    <dbReference type="NCBI Taxonomy" id="45954"/>
    <lineage>
        <taxon>Eukaryota</taxon>
        <taxon>Metazoa</taxon>
        <taxon>Spiralia</taxon>
        <taxon>Lophotrochozoa</taxon>
        <taxon>Mollusca</taxon>
        <taxon>Bivalvia</taxon>
        <taxon>Autobranchia</taxon>
        <taxon>Heteroconchia</taxon>
        <taxon>Euheterodonta</taxon>
        <taxon>Imparidentia</taxon>
        <taxon>Neoheterodontei</taxon>
        <taxon>Myida</taxon>
        <taxon>Dreissenoidea</taxon>
        <taxon>Dreissenidae</taxon>
        <taxon>Dreissena</taxon>
    </lineage>
</organism>
<sequence>MFDLFVTKESPKKIMKNAPQPGGFAFQQTGIIFELVRDIITKNVTTKFNNHYKNVLTNKDRTINVTFRGLTRKNAPPPCGNVFKLPTPTHVLTKKNAPPPGGHFHEDRTLNVAFRVFIRKNAPSPEGHVFSTHQNHIFELVLLLGQIL</sequence>
<gene>
    <name evidence="1" type="ORF">DPMN_164279</name>
</gene>